<keyword evidence="1" id="KW-0175">Coiled coil</keyword>
<name>A0A0K0QSG3_9CAUD</name>
<dbReference type="GeneID" id="26644970"/>
<dbReference type="KEGG" id="vg:26644970"/>
<proteinExistence type="predicted"/>
<organism evidence="2 3">
    <name type="scientific">Citrobacter phage IME-CF2</name>
    <dbReference type="NCBI Taxonomy" id="1673887"/>
    <lineage>
        <taxon>Viruses</taxon>
        <taxon>Duplodnaviria</taxon>
        <taxon>Heunggongvirae</taxon>
        <taxon>Uroviricota</taxon>
        <taxon>Caudoviricetes</taxon>
        <taxon>Pantevenvirales</taxon>
        <taxon>Straboviridae</taxon>
        <taxon>Pseudotevenvirus</taxon>
        <taxon>Pseudotevenvirus imecf2</taxon>
    </lineage>
</organism>
<sequence>MLWSKDKFVFRDDESFGTIYRNLALRGSALSPNQLSSVVFPITVTHSDRLGVNGFVDFNGTTWYSDNSYLFDNEDRNFFKKHVEIPKPIVDKPINEDVQQLLDCAHLLGKIYVEGKLVTKPGDLERMLRKQRDIKLKETERHVDTLTKSLEESQRDLKFLRGE</sequence>
<evidence type="ECO:0000313" key="3">
    <source>
        <dbReference type="Proteomes" id="UP000204614"/>
    </source>
</evidence>
<reference evidence="3" key="1">
    <citation type="submission" date="2015-05" db="EMBL/GenBank/DDBJ databases">
        <authorList>
            <person name="Liu X."/>
            <person name="Tong Y."/>
            <person name="Huang Y."/>
            <person name="An X."/>
            <person name="Mi Z."/>
            <person name="Zhang Z."/>
        </authorList>
    </citation>
    <scope>NUCLEOTIDE SEQUENCE [LARGE SCALE GENOMIC DNA]</scope>
</reference>
<evidence type="ECO:0000256" key="1">
    <source>
        <dbReference type="SAM" id="Coils"/>
    </source>
</evidence>
<dbReference type="RefSeq" id="YP_009218754.1">
    <property type="nucleotide sequence ID" value="NC_029013.1"/>
</dbReference>
<dbReference type="Proteomes" id="UP000204614">
    <property type="component" value="Segment"/>
</dbReference>
<dbReference type="EMBL" id="KR869820">
    <property type="protein sequence ID" value="AKR16062.1"/>
    <property type="molecule type" value="Genomic_DNA"/>
</dbReference>
<protein>
    <submittedName>
        <fullName evidence="2">Uncharacterized protein</fullName>
    </submittedName>
</protein>
<evidence type="ECO:0000313" key="2">
    <source>
        <dbReference type="EMBL" id="AKR16062.1"/>
    </source>
</evidence>
<keyword evidence="3" id="KW-1185">Reference proteome</keyword>
<accession>A0A0K0QSG3</accession>
<feature type="coiled-coil region" evidence="1">
    <location>
        <begin position="136"/>
        <end position="163"/>
    </location>
</feature>